<sequence>MSDYHIITDNRHYSLRRVSTMKLGDDFGDPDVLTLAEDHIVLKLETALAPDATLPEGLAFGDVDGLLLVANQKSLVSASGSALLREARVSKALFCGCAPFDSCELFANVASELLRDAQEVHIVHNRNTVYKLIRMFPNAKVIALPHDLSRHYVEFDEPRRDHSAPLVERSQLRQLVGTWGDQRTECLSISRATTLALIRSCPYVCRIDSRWVVSSFTEPNRFFTSTDRRKAKNFTHVNLMDRDLALTTGLRMSAAAADVAVAAKTFPSVEMLEVCLGSQEALAKISAFRNLRSLAVAFSPAFISRDVSTQLEQLLAKLPGLEELELENCGGIRLLAISRLCTRLKILKIVNCVGSLNDVPCGR</sequence>
<reference evidence="1" key="1">
    <citation type="journal article" date="2020" name="Cell">
        <title>Large-Scale Comparative Analyses of Tick Genomes Elucidate Their Genetic Diversity and Vector Capacities.</title>
        <authorList>
            <consortium name="Tick Genome and Microbiome Consortium (TIGMIC)"/>
            <person name="Jia N."/>
            <person name="Wang J."/>
            <person name="Shi W."/>
            <person name="Du L."/>
            <person name="Sun Y."/>
            <person name="Zhan W."/>
            <person name="Jiang J.F."/>
            <person name="Wang Q."/>
            <person name="Zhang B."/>
            <person name="Ji P."/>
            <person name="Bell-Sakyi L."/>
            <person name="Cui X.M."/>
            <person name="Yuan T.T."/>
            <person name="Jiang B.G."/>
            <person name="Yang W.F."/>
            <person name="Lam T.T."/>
            <person name="Chang Q.C."/>
            <person name="Ding S.J."/>
            <person name="Wang X.J."/>
            <person name="Zhu J.G."/>
            <person name="Ruan X.D."/>
            <person name="Zhao L."/>
            <person name="Wei J.T."/>
            <person name="Ye R.Z."/>
            <person name="Que T.C."/>
            <person name="Du C.H."/>
            <person name="Zhou Y.H."/>
            <person name="Cheng J.X."/>
            <person name="Dai P.F."/>
            <person name="Guo W.B."/>
            <person name="Han X.H."/>
            <person name="Huang E.J."/>
            <person name="Li L.F."/>
            <person name="Wei W."/>
            <person name="Gao Y.C."/>
            <person name="Liu J.Z."/>
            <person name="Shao H.Z."/>
            <person name="Wang X."/>
            <person name="Wang C.C."/>
            <person name="Yang T.C."/>
            <person name="Huo Q.B."/>
            <person name="Li W."/>
            <person name="Chen H.Y."/>
            <person name="Chen S.E."/>
            <person name="Zhou L.G."/>
            <person name="Ni X.B."/>
            <person name="Tian J.H."/>
            <person name="Sheng Y."/>
            <person name="Liu T."/>
            <person name="Pan Y.S."/>
            <person name="Xia L.Y."/>
            <person name="Li J."/>
            <person name="Zhao F."/>
            <person name="Cao W.C."/>
        </authorList>
    </citation>
    <scope>NUCLEOTIDE SEQUENCE</scope>
    <source>
        <strain evidence="1">Rsan-2018</strain>
    </source>
</reference>
<evidence type="ECO:0000313" key="1">
    <source>
        <dbReference type="EMBL" id="KAH7939443.1"/>
    </source>
</evidence>
<keyword evidence="2" id="KW-1185">Reference proteome</keyword>
<dbReference type="Gene3D" id="3.80.10.10">
    <property type="entry name" value="Ribonuclease Inhibitor"/>
    <property type="match status" value="1"/>
</dbReference>
<dbReference type="VEuPathDB" id="VectorBase:RSAN_054371"/>
<comment type="caution">
    <text evidence="1">The sequence shown here is derived from an EMBL/GenBank/DDBJ whole genome shotgun (WGS) entry which is preliminary data.</text>
</comment>
<dbReference type="SUPFAM" id="SSF52047">
    <property type="entry name" value="RNI-like"/>
    <property type="match status" value="1"/>
</dbReference>
<gene>
    <name evidence="1" type="ORF">HPB52_012698</name>
</gene>
<accession>A0A9D4SPQ0</accession>
<proteinExistence type="predicted"/>
<dbReference type="EMBL" id="JABSTV010001254">
    <property type="protein sequence ID" value="KAH7939443.1"/>
    <property type="molecule type" value="Genomic_DNA"/>
</dbReference>
<evidence type="ECO:0000313" key="2">
    <source>
        <dbReference type="Proteomes" id="UP000821837"/>
    </source>
</evidence>
<name>A0A9D4SPQ0_RHISA</name>
<organism evidence="1 2">
    <name type="scientific">Rhipicephalus sanguineus</name>
    <name type="common">Brown dog tick</name>
    <name type="synonym">Ixodes sanguineus</name>
    <dbReference type="NCBI Taxonomy" id="34632"/>
    <lineage>
        <taxon>Eukaryota</taxon>
        <taxon>Metazoa</taxon>
        <taxon>Ecdysozoa</taxon>
        <taxon>Arthropoda</taxon>
        <taxon>Chelicerata</taxon>
        <taxon>Arachnida</taxon>
        <taxon>Acari</taxon>
        <taxon>Parasitiformes</taxon>
        <taxon>Ixodida</taxon>
        <taxon>Ixodoidea</taxon>
        <taxon>Ixodidae</taxon>
        <taxon>Rhipicephalinae</taxon>
        <taxon>Rhipicephalus</taxon>
        <taxon>Rhipicephalus</taxon>
    </lineage>
</organism>
<dbReference type="InterPro" id="IPR032675">
    <property type="entry name" value="LRR_dom_sf"/>
</dbReference>
<dbReference type="Proteomes" id="UP000821837">
    <property type="component" value="Chromosome 8"/>
</dbReference>
<dbReference type="AlphaFoldDB" id="A0A9D4SPQ0"/>
<protein>
    <submittedName>
        <fullName evidence="1">Uncharacterized protein</fullName>
    </submittedName>
</protein>
<reference evidence="1" key="2">
    <citation type="submission" date="2021-09" db="EMBL/GenBank/DDBJ databases">
        <authorList>
            <person name="Jia N."/>
            <person name="Wang J."/>
            <person name="Shi W."/>
            <person name="Du L."/>
            <person name="Sun Y."/>
            <person name="Zhan W."/>
            <person name="Jiang J."/>
            <person name="Wang Q."/>
            <person name="Zhang B."/>
            <person name="Ji P."/>
            <person name="Sakyi L.B."/>
            <person name="Cui X."/>
            <person name="Yuan T."/>
            <person name="Jiang B."/>
            <person name="Yang W."/>
            <person name="Lam T.T.-Y."/>
            <person name="Chang Q."/>
            <person name="Ding S."/>
            <person name="Wang X."/>
            <person name="Zhu J."/>
            <person name="Ruan X."/>
            <person name="Zhao L."/>
            <person name="Wei J."/>
            <person name="Que T."/>
            <person name="Du C."/>
            <person name="Cheng J."/>
            <person name="Dai P."/>
            <person name="Han X."/>
            <person name="Huang E."/>
            <person name="Gao Y."/>
            <person name="Liu J."/>
            <person name="Shao H."/>
            <person name="Ye R."/>
            <person name="Li L."/>
            <person name="Wei W."/>
            <person name="Wang X."/>
            <person name="Wang C."/>
            <person name="Huo Q."/>
            <person name="Li W."/>
            <person name="Guo W."/>
            <person name="Chen H."/>
            <person name="Chen S."/>
            <person name="Zhou L."/>
            <person name="Zhou L."/>
            <person name="Ni X."/>
            <person name="Tian J."/>
            <person name="Zhou Y."/>
            <person name="Sheng Y."/>
            <person name="Liu T."/>
            <person name="Pan Y."/>
            <person name="Xia L."/>
            <person name="Li J."/>
            <person name="Zhao F."/>
            <person name="Cao W."/>
        </authorList>
    </citation>
    <scope>NUCLEOTIDE SEQUENCE</scope>
    <source>
        <strain evidence="1">Rsan-2018</strain>
        <tissue evidence="1">Larvae</tissue>
    </source>
</reference>